<dbReference type="EC" id="2.7.7.-" evidence="2"/>
<reference evidence="2 3" key="1">
    <citation type="journal article" date="2013" name="Int. J. Syst. Evol. Microbiol.">
        <title>Celerinatantimonas yamalensis sp. nov., a cold-adapted diazotrophic bacterium from a cold permafrost brine.</title>
        <authorList>
            <person name="Shcherbakova V."/>
            <person name="Chuvilskaya N."/>
            <person name="Rivkina E."/>
            <person name="Demidov N."/>
            <person name="Uchaeva V."/>
            <person name="Suetin S."/>
            <person name="Suzina N."/>
            <person name="Gilichinsky D."/>
        </authorList>
    </citation>
    <scope>NUCLEOTIDE SEQUENCE [LARGE SCALE GENOMIC DNA]</scope>
    <source>
        <strain evidence="2 3">C7</strain>
    </source>
</reference>
<gene>
    <name evidence="2" type="ORF">ABUE30_02120</name>
</gene>
<name>A0ABW9G2S0_9GAMM</name>
<feature type="domain" description="Polymerase nucleotidyl transferase" evidence="1">
    <location>
        <begin position="57"/>
        <end position="107"/>
    </location>
</feature>
<keyword evidence="3" id="KW-1185">Reference proteome</keyword>
<sequence>MVTSKSAKDKAALIAARGVDEHGYVVNPCSVVFIAEEFETVIDGATEQLLLLFPQRIHSVYLYGSIARGDAVVGCSDLDMSIILHDAPSRDELAELHGLADQIALHHTEISKVDFDIGTLADVLAKESFYSWQFWIKHCCCCIWGDDLAPRFAKLRPSSQLGYAINADLPEQLSTYRKELTTENAPLFGRAITKRLIRTLYGILADYHQRWQQPISQCGSMVALFRPEYAAHLRRAWPMLQYGALVDVDEVVWLIDDFGAKVCEELQRVSTVQDR</sequence>
<dbReference type="GO" id="GO:0016779">
    <property type="term" value="F:nucleotidyltransferase activity"/>
    <property type="evidence" value="ECO:0007669"/>
    <property type="project" value="UniProtKB-KW"/>
</dbReference>
<dbReference type="EMBL" id="JBEQCT010000001">
    <property type="protein sequence ID" value="MFM2483872.1"/>
    <property type="molecule type" value="Genomic_DNA"/>
</dbReference>
<dbReference type="InterPro" id="IPR043519">
    <property type="entry name" value="NT_sf"/>
</dbReference>
<keyword evidence="2" id="KW-0548">Nucleotidyltransferase</keyword>
<evidence type="ECO:0000313" key="3">
    <source>
        <dbReference type="Proteomes" id="UP001629953"/>
    </source>
</evidence>
<dbReference type="SUPFAM" id="SSF81301">
    <property type="entry name" value="Nucleotidyltransferase"/>
    <property type="match status" value="1"/>
</dbReference>
<dbReference type="Gene3D" id="3.30.460.10">
    <property type="entry name" value="Beta Polymerase, domain 2"/>
    <property type="match status" value="1"/>
</dbReference>
<proteinExistence type="predicted"/>
<dbReference type="Pfam" id="PF01909">
    <property type="entry name" value="NTP_transf_2"/>
    <property type="match status" value="1"/>
</dbReference>
<dbReference type="CDD" id="cd05403">
    <property type="entry name" value="NT_KNTase_like"/>
    <property type="match status" value="1"/>
</dbReference>
<keyword evidence="2" id="KW-0808">Transferase</keyword>
<comment type="caution">
    <text evidence="2">The sequence shown here is derived from an EMBL/GenBank/DDBJ whole genome shotgun (WGS) entry which is preliminary data.</text>
</comment>
<dbReference type="RefSeq" id="WP_408622025.1">
    <property type="nucleotide sequence ID" value="NZ_JBEQCT010000001.1"/>
</dbReference>
<accession>A0ABW9G2S0</accession>
<dbReference type="InterPro" id="IPR002934">
    <property type="entry name" value="Polymerase_NTP_transf_dom"/>
</dbReference>
<evidence type="ECO:0000259" key="1">
    <source>
        <dbReference type="Pfam" id="PF01909"/>
    </source>
</evidence>
<organism evidence="2 3">
    <name type="scientific">Celerinatantimonas yamalensis</name>
    <dbReference type="NCBI Taxonomy" id="559956"/>
    <lineage>
        <taxon>Bacteria</taxon>
        <taxon>Pseudomonadati</taxon>
        <taxon>Pseudomonadota</taxon>
        <taxon>Gammaproteobacteria</taxon>
        <taxon>Celerinatantimonadaceae</taxon>
        <taxon>Celerinatantimonas</taxon>
    </lineage>
</organism>
<evidence type="ECO:0000313" key="2">
    <source>
        <dbReference type="EMBL" id="MFM2483872.1"/>
    </source>
</evidence>
<protein>
    <submittedName>
        <fullName evidence="2">Nucleotidyltransferase domain-containing protein</fullName>
        <ecNumber evidence="2">2.7.7.-</ecNumber>
    </submittedName>
</protein>
<dbReference type="Proteomes" id="UP001629953">
    <property type="component" value="Unassembled WGS sequence"/>
</dbReference>